<keyword evidence="2" id="KW-1185">Reference proteome</keyword>
<dbReference type="Proteomes" id="UP000004508">
    <property type="component" value="Unassembled WGS sequence"/>
</dbReference>
<proteinExistence type="predicted"/>
<name>D6TX13_KTERA</name>
<organism evidence="1 2">
    <name type="scientific">Ktedonobacter racemifer DSM 44963</name>
    <dbReference type="NCBI Taxonomy" id="485913"/>
    <lineage>
        <taxon>Bacteria</taxon>
        <taxon>Bacillati</taxon>
        <taxon>Chloroflexota</taxon>
        <taxon>Ktedonobacteria</taxon>
        <taxon>Ktedonobacterales</taxon>
        <taxon>Ktedonobacteraceae</taxon>
        <taxon>Ktedonobacter</taxon>
    </lineage>
</organism>
<gene>
    <name evidence="1" type="ORF">Krac_5849</name>
</gene>
<sequence length="215" mass="24637">MQSFTMNKTPWVAFSTFSDTVGLIYPEKADKGRLAPGEYVALPPYWYRIQEDTCNLIYLGKTSQPGYNEQEMRLELATLTDSEINPHLAMGDLVIPVIHIIDQQTSDRGTLWQPGRDQRKGDYYQVDDNLYQVGNGGRLKFIGKNIFETSYEDFAQGFTRLTGLPVIDGNDRKSGYNLTRVKSKADFDHLLAVMPLQERPRFIQEYSRQFGPPPR</sequence>
<dbReference type="STRING" id="485913.Krac_5849"/>
<dbReference type="EMBL" id="ADVG01000003">
    <property type="protein sequence ID" value="EFH84746.1"/>
    <property type="molecule type" value="Genomic_DNA"/>
</dbReference>
<comment type="caution">
    <text evidence="1">The sequence shown here is derived from an EMBL/GenBank/DDBJ whole genome shotgun (WGS) entry which is preliminary data.</text>
</comment>
<evidence type="ECO:0000313" key="1">
    <source>
        <dbReference type="EMBL" id="EFH84746.1"/>
    </source>
</evidence>
<dbReference type="AlphaFoldDB" id="D6TX13"/>
<accession>D6TX13</accession>
<reference evidence="1 2" key="1">
    <citation type="journal article" date="2011" name="Stand. Genomic Sci.">
        <title>Non-contiguous finished genome sequence and contextual data of the filamentous soil bacterium Ktedonobacter racemifer type strain (SOSP1-21).</title>
        <authorList>
            <person name="Chang Y.J."/>
            <person name="Land M."/>
            <person name="Hauser L."/>
            <person name="Chertkov O."/>
            <person name="Del Rio T.G."/>
            <person name="Nolan M."/>
            <person name="Copeland A."/>
            <person name="Tice H."/>
            <person name="Cheng J.F."/>
            <person name="Lucas S."/>
            <person name="Han C."/>
            <person name="Goodwin L."/>
            <person name="Pitluck S."/>
            <person name="Ivanova N."/>
            <person name="Ovchinikova G."/>
            <person name="Pati A."/>
            <person name="Chen A."/>
            <person name="Palaniappan K."/>
            <person name="Mavromatis K."/>
            <person name="Liolios K."/>
            <person name="Brettin T."/>
            <person name="Fiebig A."/>
            <person name="Rohde M."/>
            <person name="Abt B."/>
            <person name="Goker M."/>
            <person name="Detter J.C."/>
            <person name="Woyke T."/>
            <person name="Bristow J."/>
            <person name="Eisen J.A."/>
            <person name="Markowitz V."/>
            <person name="Hugenholtz P."/>
            <person name="Kyrpides N.C."/>
            <person name="Klenk H.P."/>
            <person name="Lapidus A."/>
        </authorList>
    </citation>
    <scope>NUCLEOTIDE SEQUENCE [LARGE SCALE GENOMIC DNA]</scope>
    <source>
        <strain evidence="2">DSM 44963</strain>
    </source>
</reference>
<evidence type="ECO:0000313" key="2">
    <source>
        <dbReference type="Proteomes" id="UP000004508"/>
    </source>
</evidence>
<dbReference type="InParanoid" id="D6TX13"/>
<protein>
    <submittedName>
        <fullName evidence="1">Uncharacterized protein</fullName>
    </submittedName>
</protein>
<dbReference type="RefSeq" id="WP_007916500.1">
    <property type="nucleotide sequence ID" value="NZ_ADVG01000003.1"/>
</dbReference>